<dbReference type="Proteomes" id="UP000279089">
    <property type="component" value="Unassembled WGS sequence"/>
</dbReference>
<keyword evidence="4" id="KW-0238">DNA-binding</keyword>
<evidence type="ECO:0000313" key="4">
    <source>
        <dbReference type="EMBL" id="RPD39152.1"/>
    </source>
</evidence>
<evidence type="ECO:0000313" key="5">
    <source>
        <dbReference type="Proteomes" id="UP000279089"/>
    </source>
</evidence>
<dbReference type="InterPro" id="IPR001789">
    <property type="entry name" value="Sig_transdc_resp-reg_receiver"/>
</dbReference>
<gene>
    <name evidence="4" type="ORF">EG028_21305</name>
</gene>
<feature type="domain" description="HTH LytTR-type" evidence="3">
    <location>
        <begin position="130"/>
        <end position="228"/>
    </location>
</feature>
<comment type="caution">
    <text evidence="4">The sequence shown here is derived from an EMBL/GenBank/DDBJ whole genome shotgun (WGS) entry which is preliminary data.</text>
</comment>
<dbReference type="SMART" id="SM00850">
    <property type="entry name" value="LytTR"/>
    <property type="match status" value="1"/>
</dbReference>
<dbReference type="EMBL" id="RMBX01000012">
    <property type="protein sequence ID" value="RPD39152.1"/>
    <property type="molecule type" value="Genomic_DNA"/>
</dbReference>
<evidence type="ECO:0000259" key="2">
    <source>
        <dbReference type="PROSITE" id="PS50110"/>
    </source>
</evidence>
<evidence type="ECO:0000259" key="3">
    <source>
        <dbReference type="PROSITE" id="PS50930"/>
    </source>
</evidence>
<organism evidence="4 5">
    <name type="scientific">Chitinophaga barathri</name>
    <dbReference type="NCBI Taxonomy" id="1647451"/>
    <lineage>
        <taxon>Bacteria</taxon>
        <taxon>Pseudomonadati</taxon>
        <taxon>Bacteroidota</taxon>
        <taxon>Chitinophagia</taxon>
        <taxon>Chitinophagales</taxon>
        <taxon>Chitinophagaceae</taxon>
        <taxon>Chitinophaga</taxon>
    </lineage>
</organism>
<dbReference type="SMART" id="SM00448">
    <property type="entry name" value="REC"/>
    <property type="match status" value="1"/>
</dbReference>
<dbReference type="PANTHER" id="PTHR37299">
    <property type="entry name" value="TRANSCRIPTIONAL REGULATOR-RELATED"/>
    <property type="match status" value="1"/>
</dbReference>
<proteinExistence type="predicted"/>
<accession>A0A3N4M6Z1</accession>
<dbReference type="AlphaFoldDB" id="A0A3N4M6Z1"/>
<evidence type="ECO:0000256" key="1">
    <source>
        <dbReference type="PROSITE-ProRule" id="PRU00169"/>
    </source>
</evidence>
<dbReference type="SUPFAM" id="SSF52172">
    <property type="entry name" value="CheY-like"/>
    <property type="match status" value="1"/>
</dbReference>
<dbReference type="InterPro" id="IPR046947">
    <property type="entry name" value="LytR-like"/>
</dbReference>
<dbReference type="Gene3D" id="2.40.50.1020">
    <property type="entry name" value="LytTr DNA-binding domain"/>
    <property type="match status" value="1"/>
</dbReference>
<dbReference type="GO" id="GO:0003677">
    <property type="term" value="F:DNA binding"/>
    <property type="evidence" value="ECO:0007669"/>
    <property type="project" value="UniProtKB-KW"/>
</dbReference>
<dbReference type="InterPro" id="IPR007492">
    <property type="entry name" value="LytTR_DNA-bd_dom"/>
</dbReference>
<keyword evidence="5" id="KW-1185">Reference proteome</keyword>
<dbReference type="OrthoDB" id="9787344at2"/>
<dbReference type="Pfam" id="PF00072">
    <property type="entry name" value="Response_reg"/>
    <property type="match status" value="1"/>
</dbReference>
<dbReference type="RefSeq" id="WP_120518301.1">
    <property type="nucleotide sequence ID" value="NZ_QXZY01000012.1"/>
</dbReference>
<dbReference type="Gene3D" id="3.40.50.2300">
    <property type="match status" value="1"/>
</dbReference>
<dbReference type="GO" id="GO:0000156">
    <property type="term" value="F:phosphorelay response regulator activity"/>
    <property type="evidence" value="ECO:0007669"/>
    <property type="project" value="InterPro"/>
</dbReference>
<dbReference type="PROSITE" id="PS50110">
    <property type="entry name" value="RESPONSE_REGULATORY"/>
    <property type="match status" value="1"/>
</dbReference>
<sequence>MRINPITCIIVDDEAFAAQMIEKLVKKIHFLELTGVTTSPLKGVEWVTEGKAELVFLDMGMSELDGLEFMAITRSLCRIIVTSGYKEFAHHGYKFDVIDYLVKPVAFEHIIGAAEKAKQLLRGKKHSNWLFLKSDNKIMTVNISDILYVESRRNKLLIHMEHELVSLYMTLQNIESSLPKPPFVKVHKSFIVSLNKISKFDHEKVCIRDKEVPIGQTFRSELTKIINQMM</sequence>
<keyword evidence="1" id="KW-0597">Phosphoprotein</keyword>
<dbReference type="PANTHER" id="PTHR37299:SF1">
    <property type="entry name" value="STAGE 0 SPORULATION PROTEIN A HOMOLOG"/>
    <property type="match status" value="1"/>
</dbReference>
<reference evidence="5" key="1">
    <citation type="submission" date="2018-11" db="EMBL/GenBank/DDBJ databases">
        <title>Chitinophaga lutea sp.nov., isolate from arsenic contaminated soil.</title>
        <authorList>
            <person name="Zong Y."/>
        </authorList>
    </citation>
    <scope>NUCLEOTIDE SEQUENCE [LARGE SCALE GENOMIC DNA]</scope>
    <source>
        <strain evidence="5">YLT18</strain>
    </source>
</reference>
<dbReference type="InterPro" id="IPR011006">
    <property type="entry name" value="CheY-like_superfamily"/>
</dbReference>
<dbReference type="PROSITE" id="PS50930">
    <property type="entry name" value="HTH_LYTTR"/>
    <property type="match status" value="1"/>
</dbReference>
<protein>
    <submittedName>
        <fullName evidence="4">DNA-binding response regulator</fullName>
    </submittedName>
</protein>
<feature type="domain" description="Response regulatory" evidence="2">
    <location>
        <begin position="7"/>
        <end position="118"/>
    </location>
</feature>
<dbReference type="Pfam" id="PF04397">
    <property type="entry name" value="LytTR"/>
    <property type="match status" value="1"/>
</dbReference>
<name>A0A3N4M6Z1_9BACT</name>
<feature type="modified residue" description="4-aspartylphosphate" evidence="1">
    <location>
        <position position="58"/>
    </location>
</feature>